<evidence type="ECO:0000313" key="2">
    <source>
        <dbReference type="EMBL" id="WHY84640.1"/>
    </source>
</evidence>
<protein>
    <submittedName>
        <fullName evidence="2">Uncharacterized protein</fullName>
    </submittedName>
</protein>
<sequence length="64" mass="7839">MEIANIKEAEHYDRFMVQSFFYYVELLRLNCIMQNREEVKKEDDYLGKEKDKAGHNQFDPLYPF</sequence>
<dbReference type="KEGG" id="nnv:QNH39_18555"/>
<keyword evidence="3" id="KW-1185">Reference proteome</keyword>
<gene>
    <name evidence="2" type="ORF">QNH39_18555</name>
</gene>
<evidence type="ECO:0000313" key="3">
    <source>
        <dbReference type="Proteomes" id="UP001178288"/>
    </source>
</evidence>
<dbReference type="EMBL" id="CP126114">
    <property type="protein sequence ID" value="WHY84640.1"/>
    <property type="molecule type" value="Genomic_DNA"/>
</dbReference>
<proteinExistence type="predicted"/>
<dbReference type="Proteomes" id="UP001178288">
    <property type="component" value="Chromosome"/>
</dbReference>
<reference evidence="2" key="1">
    <citation type="submission" date="2023-05" db="EMBL/GenBank/DDBJ databases">
        <title>Comparative genomics of Bacillaceae isolates and their secondary metabolite potential.</title>
        <authorList>
            <person name="Song L."/>
            <person name="Nielsen L.J."/>
            <person name="Mohite O."/>
            <person name="Xu X."/>
            <person name="Weber T."/>
            <person name="Kovacs A.T."/>
        </authorList>
    </citation>
    <scope>NUCLEOTIDE SEQUENCE</scope>
    <source>
        <strain evidence="2">XLM17</strain>
    </source>
</reference>
<organism evidence="2 3">
    <name type="scientific">Neobacillus novalis</name>
    <dbReference type="NCBI Taxonomy" id="220687"/>
    <lineage>
        <taxon>Bacteria</taxon>
        <taxon>Bacillati</taxon>
        <taxon>Bacillota</taxon>
        <taxon>Bacilli</taxon>
        <taxon>Bacillales</taxon>
        <taxon>Bacillaceae</taxon>
        <taxon>Neobacillus</taxon>
    </lineage>
</organism>
<accession>A0AA95MMK3</accession>
<evidence type="ECO:0000256" key="1">
    <source>
        <dbReference type="SAM" id="MobiDB-lite"/>
    </source>
</evidence>
<feature type="compositionally biased region" description="Basic and acidic residues" evidence="1">
    <location>
        <begin position="43"/>
        <end position="54"/>
    </location>
</feature>
<feature type="region of interest" description="Disordered" evidence="1">
    <location>
        <begin position="43"/>
        <end position="64"/>
    </location>
</feature>
<dbReference type="RefSeq" id="WP_156487449.1">
    <property type="nucleotide sequence ID" value="NZ_CP126114.1"/>
</dbReference>
<dbReference type="AlphaFoldDB" id="A0AA95MMK3"/>
<name>A0AA95MMK3_9BACI</name>